<accession>A0A512NP39</accession>
<comment type="caution">
    <text evidence="1">The sequence shown here is derived from an EMBL/GenBank/DDBJ whole genome shotgun (WGS) entry which is preliminary data.</text>
</comment>
<dbReference type="RefSeq" id="WP_147156044.1">
    <property type="nucleotide sequence ID" value="NZ_BKAJ01000177.1"/>
</dbReference>
<reference evidence="1 2" key="1">
    <citation type="submission" date="2019-07" db="EMBL/GenBank/DDBJ databases">
        <title>Whole genome shotgun sequence of Reyranella soli NBRC 108950.</title>
        <authorList>
            <person name="Hosoyama A."/>
            <person name="Uohara A."/>
            <person name="Ohji S."/>
            <person name="Ichikawa N."/>
        </authorList>
    </citation>
    <scope>NUCLEOTIDE SEQUENCE [LARGE SCALE GENOMIC DNA]</scope>
    <source>
        <strain evidence="1 2">NBRC 108950</strain>
    </source>
</reference>
<keyword evidence="2" id="KW-1185">Reference proteome</keyword>
<evidence type="ECO:0000313" key="2">
    <source>
        <dbReference type="Proteomes" id="UP000321058"/>
    </source>
</evidence>
<name>A0A512NP39_9HYPH</name>
<evidence type="ECO:0000313" key="1">
    <source>
        <dbReference type="EMBL" id="GEP60707.1"/>
    </source>
</evidence>
<dbReference type="Proteomes" id="UP000321058">
    <property type="component" value="Unassembled WGS sequence"/>
</dbReference>
<gene>
    <name evidence="1" type="ORF">RSO01_78730</name>
</gene>
<organism evidence="1 2">
    <name type="scientific">Reyranella soli</name>
    <dbReference type="NCBI Taxonomy" id="1230389"/>
    <lineage>
        <taxon>Bacteria</taxon>
        <taxon>Pseudomonadati</taxon>
        <taxon>Pseudomonadota</taxon>
        <taxon>Alphaproteobacteria</taxon>
        <taxon>Hyphomicrobiales</taxon>
        <taxon>Reyranellaceae</taxon>
        <taxon>Reyranella</taxon>
    </lineage>
</organism>
<sequence>MVKYPLRDLLVLSHVRALRAQMDVRFQRELVSNQKRAGQDTRQALDTLVVLDEIEAAAAEYRDRIDAMASSYAGP</sequence>
<protein>
    <submittedName>
        <fullName evidence="1">Uncharacterized protein</fullName>
    </submittedName>
</protein>
<dbReference type="AlphaFoldDB" id="A0A512NP39"/>
<proteinExistence type="predicted"/>
<dbReference type="EMBL" id="BKAJ01000177">
    <property type="protein sequence ID" value="GEP60707.1"/>
    <property type="molecule type" value="Genomic_DNA"/>
</dbReference>